<dbReference type="Pfam" id="PF08282">
    <property type="entry name" value="Hydrolase_3"/>
    <property type="match status" value="1"/>
</dbReference>
<comment type="caution">
    <text evidence="1">The sequence shown here is derived from an EMBL/GenBank/DDBJ whole genome shotgun (WGS) entry which is preliminary data.</text>
</comment>
<dbReference type="Gene3D" id="3.30.1240.10">
    <property type="match status" value="1"/>
</dbReference>
<organism evidence="1 2">
    <name type="scientific">Longispora fulva</name>
    <dbReference type="NCBI Taxonomy" id="619741"/>
    <lineage>
        <taxon>Bacteria</taxon>
        <taxon>Bacillati</taxon>
        <taxon>Actinomycetota</taxon>
        <taxon>Actinomycetes</taxon>
        <taxon>Micromonosporales</taxon>
        <taxon>Micromonosporaceae</taxon>
        <taxon>Longispora</taxon>
    </lineage>
</organism>
<dbReference type="GO" id="GO:0000287">
    <property type="term" value="F:magnesium ion binding"/>
    <property type="evidence" value="ECO:0007669"/>
    <property type="project" value="TreeGrafter"/>
</dbReference>
<name>A0A8J7KLU2_9ACTN</name>
<dbReference type="GO" id="GO:0016791">
    <property type="term" value="F:phosphatase activity"/>
    <property type="evidence" value="ECO:0007669"/>
    <property type="project" value="TreeGrafter"/>
</dbReference>
<evidence type="ECO:0000313" key="2">
    <source>
        <dbReference type="Proteomes" id="UP000622552"/>
    </source>
</evidence>
<dbReference type="InterPro" id="IPR036412">
    <property type="entry name" value="HAD-like_sf"/>
</dbReference>
<dbReference type="Proteomes" id="UP000622552">
    <property type="component" value="Unassembled WGS sequence"/>
</dbReference>
<dbReference type="PANTHER" id="PTHR10000:SF8">
    <property type="entry name" value="HAD SUPERFAMILY HYDROLASE-LIKE, TYPE 3"/>
    <property type="match status" value="1"/>
</dbReference>
<dbReference type="EMBL" id="JADOUF010000001">
    <property type="protein sequence ID" value="MBG6139774.1"/>
    <property type="molecule type" value="Genomic_DNA"/>
</dbReference>
<dbReference type="InterPro" id="IPR023214">
    <property type="entry name" value="HAD_sf"/>
</dbReference>
<evidence type="ECO:0000313" key="1">
    <source>
        <dbReference type="EMBL" id="MBG6139774.1"/>
    </source>
</evidence>
<dbReference type="AlphaFoldDB" id="A0A8J7KLU2"/>
<reference evidence="1" key="1">
    <citation type="submission" date="2020-11" db="EMBL/GenBank/DDBJ databases">
        <title>Sequencing the genomes of 1000 actinobacteria strains.</title>
        <authorList>
            <person name="Klenk H.-P."/>
        </authorList>
    </citation>
    <scope>NUCLEOTIDE SEQUENCE</scope>
    <source>
        <strain evidence="1">DSM 45356</strain>
    </source>
</reference>
<keyword evidence="1" id="KW-0378">Hydrolase</keyword>
<keyword evidence="2" id="KW-1185">Reference proteome</keyword>
<gene>
    <name evidence="1" type="ORF">IW245_005968</name>
</gene>
<sequence>MTPLLIATDLDGTLVRTDGTVSLRTRRVLDRVRAAGIPLVGVTGRGPRLIELCRQDIPAASYLALAQGGYVLDNATDRWLRETSLDGTVFAKAVDLIETEVGPVHVTVEADISPEGPLWGDPGPSWPFTDTSWRPMPRAEALSGPVLKVFVRAPALSPDELLAVARSVVPPSLCEVTEAGTGYLELTPPGVTKATGLAVITSTLGIDPADVLVFGDAPNDVPMLGWAGRRVAVANAHREVLALADEVTLSNDEDGVAAYLEKLL</sequence>
<accession>A0A8J7KLU2</accession>
<dbReference type="Gene3D" id="3.40.50.1000">
    <property type="entry name" value="HAD superfamily/HAD-like"/>
    <property type="match status" value="1"/>
</dbReference>
<dbReference type="PANTHER" id="PTHR10000">
    <property type="entry name" value="PHOSPHOSERINE PHOSPHATASE"/>
    <property type="match status" value="1"/>
</dbReference>
<proteinExistence type="predicted"/>
<dbReference type="RefSeq" id="WP_197006392.1">
    <property type="nucleotide sequence ID" value="NZ_BONS01000006.1"/>
</dbReference>
<dbReference type="GO" id="GO:0005829">
    <property type="term" value="C:cytosol"/>
    <property type="evidence" value="ECO:0007669"/>
    <property type="project" value="TreeGrafter"/>
</dbReference>
<dbReference type="SUPFAM" id="SSF56784">
    <property type="entry name" value="HAD-like"/>
    <property type="match status" value="1"/>
</dbReference>
<protein>
    <submittedName>
        <fullName evidence="1">Hydroxymethylpyrimidine pyrophosphatase-like HAD family hydrolase</fullName>
    </submittedName>
</protein>